<organism evidence="1 2">
    <name type="scientific">Parabacteroides goldsteinii DSM 19448 = WAL 12034</name>
    <dbReference type="NCBI Taxonomy" id="927665"/>
    <lineage>
        <taxon>Bacteria</taxon>
        <taxon>Pseudomonadati</taxon>
        <taxon>Bacteroidota</taxon>
        <taxon>Bacteroidia</taxon>
        <taxon>Bacteroidales</taxon>
        <taxon>Tannerellaceae</taxon>
        <taxon>Parabacteroides</taxon>
    </lineage>
</organism>
<protein>
    <submittedName>
        <fullName evidence="1">Uncharacterized protein</fullName>
    </submittedName>
</protein>
<dbReference type="HOGENOM" id="CLU_2900062_0_0_10"/>
<accession>A0A0F5JKL5</accession>
<gene>
    <name evidence="1" type="ORF">HMPREF1535_01065</name>
</gene>
<dbReference type="EMBL" id="AQHV01000006">
    <property type="protein sequence ID" value="KKB58244.1"/>
    <property type="molecule type" value="Genomic_DNA"/>
</dbReference>
<comment type="caution">
    <text evidence="1">The sequence shown here is derived from an EMBL/GenBank/DDBJ whole genome shotgun (WGS) entry which is preliminary data.</text>
</comment>
<reference evidence="1 2" key="1">
    <citation type="submission" date="2013-04" db="EMBL/GenBank/DDBJ databases">
        <title>The Genome Sequence of Parabacteroides goldsteinii DSM 19448.</title>
        <authorList>
            <consortium name="The Broad Institute Genomics Platform"/>
            <person name="Earl A."/>
            <person name="Ward D."/>
            <person name="Feldgarden M."/>
            <person name="Gevers D."/>
            <person name="Martens E."/>
            <person name="Sakamoto M."/>
            <person name="Benno Y."/>
            <person name="Song Y."/>
            <person name="Liu C."/>
            <person name="Lee J."/>
            <person name="Bolanos M."/>
            <person name="Vaisanen M.L."/>
            <person name="Finegold S.M."/>
            <person name="Walker B."/>
            <person name="Young S."/>
            <person name="Zeng Q."/>
            <person name="Gargeya S."/>
            <person name="Fitzgerald M."/>
            <person name="Haas B."/>
            <person name="Abouelleil A."/>
            <person name="Allen A.W."/>
            <person name="Alvarado L."/>
            <person name="Arachchi H.M."/>
            <person name="Berlin A.M."/>
            <person name="Chapman S.B."/>
            <person name="Gainer-Dewar J."/>
            <person name="Goldberg J."/>
            <person name="Griggs A."/>
            <person name="Gujja S."/>
            <person name="Hansen M."/>
            <person name="Howarth C."/>
            <person name="Imamovic A."/>
            <person name="Ireland A."/>
            <person name="Larimer J."/>
            <person name="McCowan C."/>
            <person name="Murphy C."/>
            <person name="Pearson M."/>
            <person name="Poon T.W."/>
            <person name="Priest M."/>
            <person name="Roberts A."/>
            <person name="Saif S."/>
            <person name="Shea T."/>
            <person name="Sisk P."/>
            <person name="Sykes S."/>
            <person name="Wortman J."/>
            <person name="Nusbaum C."/>
            <person name="Birren B."/>
        </authorList>
    </citation>
    <scope>NUCLEOTIDE SEQUENCE [LARGE SCALE GENOMIC DNA]</scope>
    <source>
        <strain evidence="1 2">DSM 19448</strain>
    </source>
</reference>
<proteinExistence type="predicted"/>
<name>A0A0F5JKL5_9BACT</name>
<sequence length="62" mass="6667">MSQIGGVSVVLALESVSDITVFISYLIGIACVCDTNTPAFALPVSNSTYFCSGQSHYYAKYY</sequence>
<dbReference type="AlphaFoldDB" id="A0A0F5JKL5"/>
<evidence type="ECO:0000313" key="2">
    <source>
        <dbReference type="Proteomes" id="UP000033047"/>
    </source>
</evidence>
<dbReference type="PATRIC" id="fig|927665.4.peg.1090"/>
<dbReference type="STRING" id="927665.HMPREF1535_01065"/>
<evidence type="ECO:0000313" key="1">
    <source>
        <dbReference type="EMBL" id="KKB58244.1"/>
    </source>
</evidence>
<dbReference type="Proteomes" id="UP000033047">
    <property type="component" value="Unassembled WGS sequence"/>
</dbReference>